<dbReference type="HOGENOM" id="CLU_2051465_0_0_1"/>
<feature type="compositionally biased region" description="Basic and acidic residues" evidence="1">
    <location>
        <begin position="104"/>
        <end position="120"/>
    </location>
</feature>
<dbReference type="RefSeq" id="XP_007604457.1">
    <property type="nucleotide sequence ID" value="XM_007604395.1"/>
</dbReference>
<protein>
    <submittedName>
        <fullName evidence="2">Uncharacterized protein</fullName>
    </submittedName>
</protein>
<feature type="region of interest" description="Disordered" evidence="1">
    <location>
        <begin position="75"/>
        <end position="120"/>
    </location>
</feature>
<evidence type="ECO:0000256" key="1">
    <source>
        <dbReference type="SAM" id="MobiDB-lite"/>
    </source>
</evidence>
<sequence>MLGLLTAIIKNILQYIPFNPLIYILKSEPILLAVEITIYFFYGAYFYEIPDKLSTEGDTNVYVSMSELYKLYEKSSDRESIVGCDESISNTDESDGTIDGDDNQSDRTIESCDSRHSTIK</sequence>
<proteinExistence type="predicted"/>
<name>L2GM72_VITCO</name>
<feature type="compositionally biased region" description="Acidic residues" evidence="1">
    <location>
        <begin position="92"/>
        <end position="103"/>
    </location>
</feature>
<dbReference type="VEuPathDB" id="MicrosporidiaDB:VICG_01010"/>
<dbReference type="AlphaFoldDB" id="L2GM72"/>
<evidence type="ECO:0000313" key="2">
    <source>
        <dbReference type="EMBL" id="ELA41993.1"/>
    </source>
</evidence>
<gene>
    <name evidence="2" type="ORF">VICG_01010</name>
</gene>
<keyword evidence="3" id="KW-1185">Reference proteome</keyword>
<reference evidence="3" key="1">
    <citation type="submission" date="2011-05" db="EMBL/GenBank/DDBJ databases">
        <title>The genome sequence of Vittaforma corneae strain ATCC 50505.</title>
        <authorList>
            <consortium name="The Broad Institute Genome Sequencing Platform"/>
            <person name="Cuomo C."/>
            <person name="Didier E."/>
            <person name="Bowers L."/>
            <person name="Young S.K."/>
            <person name="Zeng Q."/>
            <person name="Gargeya S."/>
            <person name="Fitzgerald M."/>
            <person name="Haas B."/>
            <person name="Abouelleil A."/>
            <person name="Alvarado L."/>
            <person name="Arachchi H.M."/>
            <person name="Berlin A."/>
            <person name="Chapman S.B."/>
            <person name="Gearin G."/>
            <person name="Goldberg J."/>
            <person name="Griggs A."/>
            <person name="Gujja S."/>
            <person name="Hansen M."/>
            <person name="Heiman D."/>
            <person name="Howarth C."/>
            <person name="Larimer J."/>
            <person name="Lui A."/>
            <person name="MacDonald P.J.P."/>
            <person name="McCowen C."/>
            <person name="Montmayeur A."/>
            <person name="Murphy C."/>
            <person name="Neiman D."/>
            <person name="Pearson M."/>
            <person name="Priest M."/>
            <person name="Roberts A."/>
            <person name="Saif S."/>
            <person name="Shea T."/>
            <person name="Sisk P."/>
            <person name="Stolte C."/>
            <person name="Sykes S."/>
            <person name="Wortman J."/>
            <person name="Nusbaum C."/>
            <person name="Birren B."/>
        </authorList>
    </citation>
    <scope>NUCLEOTIDE SEQUENCE [LARGE SCALE GENOMIC DNA]</scope>
    <source>
        <strain evidence="3">ATCC 50505</strain>
    </source>
</reference>
<organism evidence="2 3">
    <name type="scientific">Vittaforma corneae (strain ATCC 50505)</name>
    <name type="common">Microsporidian parasite</name>
    <name type="synonym">Nosema corneum</name>
    <dbReference type="NCBI Taxonomy" id="993615"/>
    <lineage>
        <taxon>Eukaryota</taxon>
        <taxon>Fungi</taxon>
        <taxon>Fungi incertae sedis</taxon>
        <taxon>Microsporidia</taxon>
        <taxon>Nosematidae</taxon>
        <taxon>Vittaforma</taxon>
    </lineage>
</organism>
<dbReference type="EMBL" id="JH370136">
    <property type="protein sequence ID" value="ELA41993.1"/>
    <property type="molecule type" value="Genomic_DNA"/>
</dbReference>
<dbReference type="InParanoid" id="L2GM72"/>
<dbReference type="GeneID" id="19881722"/>
<evidence type="ECO:0000313" key="3">
    <source>
        <dbReference type="Proteomes" id="UP000011082"/>
    </source>
</evidence>
<accession>L2GM72</accession>
<dbReference type="Proteomes" id="UP000011082">
    <property type="component" value="Unassembled WGS sequence"/>
</dbReference>